<name>A0AAJ1MNF6_9SPIO</name>
<reference evidence="10 11" key="1">
    <citation type="submission" date="2022-12" db="EMBL/GenBank/DDBJ databases">
        <title>Metagenome assembled genome from gulf of manar.</title>
        <authorList>
            <person name="Kohli P."/>
            <person name="Pk S."/>
            <person name="Venkata Ramana C."/>
            <person name="Sasikala C."/>
        </authorList>
    </citation>
    <scope>NUCLEOTIDE SEQUENCE [LARGE SCALE GENOMIC DNA]</scope>
    <source>
        <strain evidence="10">JB008</strain>
    </source>
</reference>
<dbReference type="Pfam" id="PF00290">
    <property type="entry name" value="Trp_syntA"/>
    <property type="match status" value="1"/>
</dbReference>
<dbReference type="InterPro" id="IPR002028">
    <property type="entry name" value="Trp_synthase_suA"/>
</dbReference>
<dbReference type="NCBIfam" id="TIGR00262">
    <property type="entry name" value="trpA"/>
    <property type="match status" value="1"/>
</dbReference>
<dbReference type="InterPro" id="IPR011060">
    <property type="entry name" value="RibuloseP-bd_barrel"/>
</dbReference>
<organism evidence="10 11">
    <name type="scientific">Candidatus Thalassospirochaeta sargassi</name>
    <dbReference type="NCBI Taxonomy" id="3119039"/>
    <lineage>
        <taxon>Bacteria</taxon>
        <taxon>Pseudomonadati</taxon>
        <taxon>Spirochaetota</taxon>
        <taxon>Spirochaetia</taxon>
        <taxon>Spirochaetales</taxon>
        <taxon>Spirochaetaceae</taxon>
        <taxon>Candidatus Thalassospirochaeta</taxon>
    </lineage>
</organism>
<feature type="active site" description="Proton acceptor" evidence="8">
    <location>
        <position position="41"/>
    </location>
</feature>
<dbReference type="PANTHER" id="PTHR43406:SF1">
    <property type="entry name" value="TRYPTOPHAN SYNTHASE ALPHA CHAIN, CHLOROPLASTIC"/>
    <property type="match status" value="1"/>
</dbReference>
<dbReference type="EMBL" id="JAQQAL010000031">
    <property type="protein sequence ID" value="MDC7227705.1"/>
    <property type="molecule type" value="Genomic_DNA"/>
</dbReference>
<comment type="similarity">
    <text evidence="8 9">Belongs to the TrpA family.</text>
</comment>
<gene>
    <name evidence="8 10" type="primary">trpA</name>
    <name evidence="10" type="ORF">PQJ61_13155</name>
</gene>
<accession>A0AAJ1MNF6</accession>
<evidence type="ECO:0000256" key="7">
    <source>
        <dbReference type="ARBA" id="ARBA00049047"/>
    </source>
</evidence>
<comment type="catalytic activity">
    <reaction evidence="7 8">
        <text>(1S,2R)-1-C-(indol-3-yl)glycerol 3-phosphate + L-serine = D-glyceraldehyde 3-phosphate + L-tryptophan + H2O</text>
        <dbReference type="Rhea" id="RHEA:10532"/>
        <dbReference type="ChEBI" id="CHEBI:15377"/>
        <dbReference type="ChEBI" id="CHEBI:33384"/>
        <dbReference type="ChEBI" id="CHEBI:57912"/>
        <dbReference type="ChEBI" id="CHEBI:58866"/>
        <dbReference type="ChEBI" id="CHEBI:59776"/>
        <dbReference type="EC" id="4.2.1.20"/>
    </reaction>
</comment>
<dbReference type="Proteomes" id="UP001221217">
    <property type="component" value="Unassembled WGS sequence"/>
</dbReference>
<protein>
    <recommendedName>
        <fullName evidence="8">Tryptophan synthase alpha chain</fullName>
        <ecNumber evidence="8">4.2.1.20</ecNumber>
    </recommendedName>
</protein>
<dbReference type="GO" id="GO:0004834">
    <property type="term" value="F:tryptophan synthase activity"/>
    <property type="evidence" value="ECO:0007669"/>
    <property type="project" value="UniProtKB-UniRule"/>
</dbReference>
<keyword evidence="6 8" id="KW-0456">Lyase</keyword>
<evidence type="ECO:0000256" key="3">
    <source>
        <dbReference type="ARBA" id="ARBA00022605"/>
    </source>
</evidence>
<dbReference type="Gene3D" id="3.20.20.70">
    <property type="entry name" value="Aldolase class I"/>
    <property type="match status" value="1"/>
</dbReference>
<keyword evidence="5 8" id="KW-0057">Aromatic amino acid biosynthesis</keyword>
<evidence type="ECO:0000256" key="4">
    <source>
        <dbReference type="ARBA" id="ARBA00022822"/>
    </source>
</evidence>
<evidence type="ECO:0000256" key="6">
    <source>
        <dbReference type="ARBA" id="ARBA00023239"/>
    </source>
</evidence>
<comment type="function">
    <text evidence="8">The alpha subunit is responsible for the aldol cleavage of indoleglycerol phosphate to indole and glyceraldehyde 3-phosphate.</text>
</comment>
<evidence type="ECO:0000313" key="10">
    <source>
        <dbReference type="EMBL" id="MDC7227705.1"/>
    </source>
</evidence>
<dbReference type="AlphaFoldDB" id="A0AAJ1MNF6"/>
<evidence type="ECO:0000256" key="9">
    <source>
        <dbReference type="RuleBase" id="RU003662"/>
    </source>
</evidence>
<dbReference type="HAMAP" id="MF_00131">
    <property type="entry name" value="Trp_synth_alpha"/>
    <property type="match status" value="1"/>
</dbReference>
<dbReference type="CDD" id="cd04724">
    <property type="entry name" value="Tryptophan_synthase_alpha"/>
    <property type="match status" value="1"/>
</dbReference>
<keyword evidence="4 8" id="KW-0822">Tryptophan biosynthesis</keyword>
<comment type="pathway">
    <text evidence="1 8">Amino-acid biosynthesis; L-tryptophan biosynthesis; L-tryptophan from chorismate: step 5/5.</text>
</comment>
<evidence type="ECO:0000256" key="2">
    <source>
        <dbReference type="ARBA" id="ARBA00011270"/>
    </source>
</evidence>
<proteinExistence type="inferred from homology"/>
<feature type="active site" description="Proton acceptor" evidence="8">
    <location>
        <position position="52"/>
    </location>
</feature>
<dbReference type="PANTHER" id="PTHR43406">
    <property type="entry name" value="TRYPTOPHAN SYNTHASE, ALPHA CHAIN"/>
    <property type="match status" value="1"/>
</dbReference>
<dbReference type="GO" id="GO:0005829">
    <property type="term" value="C:cytosol"/>
    <property type="evidence" value="ECO:0007669"/>
    <property type="project" value="TreeGrafter"/>
</dbReference>
<dbReference type="InterPro" id="IPR013785">
    <property type="entry name" value="Aldolase_TIM"/>
</dbReference>
<keyword evidence="3 8" id="KW-0028">Amino-acid biosynthesis</keyword>
<sequence>MMKDTAEKMKLVTHFIAGYPSLEASFDTAKGLIDGGAYALEMQMPFSDPSADGPVIESACRKALEAGFRVGEGFKLIERIKAYADVPLYVMSYSALVFNMVVQGFADRALAAGAAGLIIPDLTPGTDEGLYEAGRRAGIDVVPVVVPGVSDERLSEIMAEKPDWVYLALRSGITGSYTELDAENLGFLDRLKKYDAKIMAGFGICTPEQIETLKPHCDAAIAGSFIVNRLSEASTEKGGSGIMHAAKDAVEYLLGE</sequence>
<comment type="subunit">
    <text evidence="2 8">Tetramer of two alpha and two beta chains.</text>
</comment>
<evidence type="ECO:0000313" key="11">
    <source>
        <dbReference type="Proteomes" id="UP001221217"/>
    </source>
</evidence>
<comment type="caution">
    <text evidence="10">The sequence shown here is derived from an EMBL/GenBank/DDBJ whole genome shotgun (WGS) entry which is preliminary data.</text>
</comment>
<evidence type="ECO:0000256" key="8">
    <source>
        <dbReference type="HAMAP-Rule" id="MF_00131"/>
    </source>
</evidence>
<evidence type="ECO:0000256" key="5">
    <source>
        <dbReference type="ARBA" id="ARBA00023141"/>
    </source>
</evidence>
<evidence type="ECO:0000256" key="1">
    <source>
        <dbReference type="ARBA" id="ARBA00004733"/>
    </source>
</evidence>
<dbReference type="SUPFAM" id="SSF51366">
    <property type="entry name" value="Ribulose-phoshate binding barrel"/>
    <property type="match status" value="1"/>
</dbReference>
<dbReference type="EC" id="4.2.1.20" evidence="8"/>